<keyword evidence="2" id="KW-1185">Reference proteome</keyword>
<accession>A0A315YVW8</accession>
<evidence type="ECO:0008006" key="3">
    <source>
        <dbReference type="Google" id="ProtNLM"/>
    </source>
</evidence>
<dbReference type="RefSeq" id="WP_109623183.1">
    <property type="nucleotide sequence ID" value="NZ_QGDO01000012.1"/>
</dbReference>
<dbReference type="AlphaFoldDB" id="A0A315YVW8"/>
<dbReference type="OrthoDB" id="268668at2"/>
<reference evidence="1 2" key="1">
    <citation type="submission" date="2018-03" db="EMBL/GenBank/DDBJ databases">
        <title>Genomic Encyclopedia of Archaeal and Bacterial Type Strains, Phase II (KMG-II): from individual species to whole genera.</title>
        <authorList>
            <person name="Goeker M."/>
        </authorList>
    </citation>
    <scope>NUCLEOTIDE SEQUENCE [LARGE SCALE GENOMIC DNA]</scope>
    <source>
        <strain evidence="1 2">DSM 28229</strain>
    </source>
</reference>
<dbReference type="Gene3D" id="3.90.1140.10">
    <property type="entry name" value="Cyclic phosphodiesterase"/>
    <property type="match status" value="1"/>
</dbReference>
<dbReference type="Proteomes" id="UP000245535">
    <property type="component" value="Unassembled WGS sequence"/>
</dbReference>
<proteinExistence type="predicted"/>
<evidence type="ECO:0000313" key="1">
    <source>
        <dbReference type="EMBL" id="PWJ33688.1"/>
    </source>
</evidence>
<protein>
    <recommendedName>
        <fullName evidence="3">2'-5' RNA ligase</fullName>
    </recommendedName>
</protein>
<organism evidence="1 2">
    <name type="scientific">Sediminitomix flava</name>
    <dbReference type="NCBI Taxonomy" id="379075"/>
    <lineage>
        <taxon>Bacteria</taxon>
        <taxon>Pseudomonadati</taxon>
        <taxon>Bacteroidota</taxon>
        <taxon>Cytophagia</taxon>
        <taxon>Cytophagales</taxon>
        <taxon>Flammeovirgaceae</taxon>
        <taxon>Sediminitomix</taxon>
    </lineage>
</organism>
<name>A0A315YVW8_SEDFL</name>
<evidence type="ECO:0000313" key="2">
    <source>
        <dbReference type="Proteomes" id="UP000245535"/>
    </source>
</evidence>
<comment type="caution">
    <text evidence="1">The sequence shown here is derived from an EMBL/GenBank/DDBJ whole genome shotgun (WGS) entry which is preliminary data.</text>
</comment>
<dbReference type="EMBL" id="QGDO01000012">
    <property type="protein sequence ID" value="PWJ33688.1"/>
    <property type="molecule type" value="Genomic_DNA"/>
</dbReference>
<sequence length="194" mass="22198">MIAIDIVMLLPEELADKAIQVNQSLPNIKGQYRLNKKSCFPHITIGMGVIEEENLTALKSELSLLNFPKEYTFQLANSYQLGNAIGWNIEKSNWMDTLHIQVMDILQKFTVKPEVKIYSDCLYPTPYIHFKYETINYLKNFARLYAFDNFQPHITIGLGNTPPKTHTKKAFISDGLALFHLGNLNTCVKMIAKL</sequence>
<gene>
    <name evidence="1" type="ORF">BC781_11235</name>
</gene>